<dbReference type="InterPro" id="IPR003594">
    <property type="entry name" value="HATPase_dom"/>
</dbReference>
<dbReference type="Gene3D" id="1.10.287.130">
    <property type="match status" value="1"/>
</dbReference>
<dbReference type="Proteomes" id="UP001500340">
    <property type="component" value="Unassembled WGS sequence"/>
</dbReference>
<dbReference type="EC" id="2.7.13.3" evidence="3"/>
<accession>A0ABP3I0N7</accession>
<evidence type="ECO:0000313" key="12">
    <source>
        <dbReference type="EMBL" id="GAA0385183.1"/>
    </source>
</evidence>
<dbReference type="InterPro" id="IPR036890">
    <property type="entry name" value="HATPase_C_sf"/>
</dbReference>
<dbReference type="InterPro" id="IPR036097">
    <property type="entry name" value="HisK_dim/P_sf"/>
</dbReference>
<dbReference type="Pfam" id="PF02518">
    <property type="entry name" value="HATPase_c"/>
    <property type="match status" value="1"/>
</dbReference>
<dbReference type="SMART" id="SM00387">
    <property type="entry name" value="HATPase_c"/>
    <property type="match status" value="1"/>
</dbReference>
<comment type="catalytic activity">
    <reaction evidence="1">
        <text>ATP + protein L-histidine = ADP + protein N-phospho-L-histidine.</text>
        <dbReference type="EC" id="2.7.13.3"/>
    </reaction>
</comment>
<dbReference type="InterPro" id="IPR004358">
    <property type="entry name" value="Sig_transdc_His_kin-like_C"/>
</dbReference>
<evidence type="ECO:0000256" key="3">
    <source>
        <dbReference type="ARBA" id="ARBA00012438"/>
    </source>
</evidence>
<dbReference type="PRINTS" id="PR00344">
    <property type="entry name" value="BCTRLSENSOR"/>
</dbReference>
<dbReference type="SUPFAM" id="SSF47384">
    <property type="entry name" value="Homodimeric domain of signal transducing histidine kinase"/>
    <property type="match status" value="1"/>
</dbReference>
<dbReference type="Pfam" id="PF00512">
    <property type="entry name" value="HisKA"/>
    <property type="match status" value="1"/>
</dbReference>
<dbReference type="PANTHER" id="PTHR45453">
    <property type="entry name" value="PHOSPHATE REGULON SENSOR PROTEIN PHOR"/>
    <property type="match status" value="1"/>
</dbReference>
<evidence type="ECO:0000256" key="6">
    <source>
        <dbReference type="ARBA" id="ARBA00022741"/>
    </source>
</evidence>
<feature type="transmembrane region" description="Helical" evidence="10">
    <location>
        <begin position="12"/>
        <end position="31"/>
    </location>
</feature>
<gene>
    <name evidence="12" type="ORF">GCM10008933_15380</name>
</gene>
<evidence type="ECO:0000256" key="7">
    <source>
        <dbReference type="ARBA" id="ARBA00022777"/>
    </source>
</evidence>
<dbReference type="Gene3D" id="3.30.565.10">
    <property type="entry name" value="Histidine kinase-like ATPase, C-terminal domain"/>
    <property type="match status" value="1"/>
</dbReference>
<evidence type="ECO:0000256" key="5">
    <source>
        <dbReference type="ARBA" id="ARBA00022679"/>
    </source>
</evidence>
<evidence type="ECO:0000256" key="1">
    <source>
        <dbReference type="ARBA" id="ARBA00000085"/>
    </source>
</evidence>
<organism evidence="12 13">
    <name type="scientific">Paenibacillus motobuensis</name>
    <dbReference type="NCBI Taxonomy" id="295324"/>
    <lineage>
        <taxon>Bacteria</taxon>
        <taxon>Bacillati</taxon>
        <taxon>Bacillota</taxon>
        <taxon>Bacilli</taxon>
        <taxon>Bacillales</taxon>
        <taxon>Paenibacillaceae</taxon>
        <taxon>Paenibacillus</taxon>
    </lineage>
</organism>
<feature type="transmembrane region" description="Helical" evidence="10">
    <location>
        <begin position="173"/>
        <end position="196"/>
    </location>
</feature>
<keyword evidence="13" id="KW-1185">Reference proteome</keyword>
<keyword evidence="5" id="KW-0808">Transferase</keyword>
<comment type="caution">
    <text evidence="12">The sequence shown here is derived from an EMBL/GenBank/DDBJ whole genome shotgun (WGS) entry which is preliminary data.</text>
</comment>
<dbReference type="GO" id="GO:0016301">
    <property type="term" value="F:kinase activity"/>
    <property type="evidence" value="ECO:0007669"/>
    <property type="project" value="UniProtKB-KW"/>
</dbReference>
<dbReference type="InterPro" id="IPR005467">
    <property type="entry name" value="His_kinase_dom"/>
</dbReference>
<reference evidence="13" key="1">
    <citation type="journal article" date="2019" name="Int. J. Syst. Evol. Microbiol.">
        <title>The Global Catalogue of Microorganisms (GCM) 10K type strain sequencing project: providing services to taxonomists for standard genome sequencing and annotation.</title>
        <authorList>
            <consortium name="The Broad Institute Genomics Platform"/>
            <consortium name="The Broad Institute Genome Sequencing Center for Infectious Disease"/>
            <person name="Wu L."/>
            <person name="Ma J."/>
        </authorList>
    </citation>
    <scope>NUCLEOTIDE SEQUENCE [LARGE SCALE GENOMIC DNA]</scope>
    <source>
        <strain evidence="13">JCM 12774</strain>
    </source>
</reference>
<keyword evidence="10" id="KW-0472">Membrane</keyword>
<evidence type="ECO:0000256" key="8">
    <source>
        <dbReference type="ARBA" id="ARBA00022840"/>
    </source>
</evidence>
<keyword evidence="8" id="KW-0067">ATP-binding</keyword>
<dbReference type="SMART" id="SM00388">
    <property type="entry name" value="HisKA"/>
    <property type="match status" value="1"/>
</dbReference>
<dbReference type="PROSITE" id="PS50109">
    <property type="entry name" value="HIS_KIN"/>
    <property type="match status" value="1"/>
</dbReference>
<evidence type="ECO:0000256" key="9">
    <source>
        <dbReference type="ARBA" id="ARBA00023012"/>
    </source>
</evidence>
<feature type="domain" description="Histidine kinase" evidence="11">
    <location>
        <begin position="216"/>
        <end position="432"/>
    </location>
</feature>
<evidence type="ECO:0000256" key="2">
    <source>
        <dbReference type="ARBA" id="ARBA00004370"/>
    </source>
</evidence>
<keyword evidence="4" id="KW-0597">Phosphoprotein</keyword>
<dbReference type="SUPFAM" id="SSF55874">
    <property type="entry name" value="ATPase domain of HSP90 chaperone/DNA topoisomerase II/histidine kinase"/>
    <property type="match status" value="1"/>
</dbReference>
<evidence type="ECO:0000313" key="13">
    <source>
        <dbReference type="Proteomes" id="UP001500340"/>
    </source>
</evidence>
<sequence>MFKRLRNKFMILNMTIITVVMISAFAAIYMITYSNIQRENQIKLTNIMMSPIMMNSMSKSDEYNNTGRVFVGKIPNDYASTFSVLVGENNTLLNVHSYLDLTEDVYTKATKLATSSNKDSAVISIDGQRWLFQINSMNANLIIKGKSGITQAPVLEQIYFMDVTESYNILSQLLLTFGVISIVMLFVIFGISLFFARRAITPVEIAYEKQKQFIADASHELKTPIAVINANTEALYANKTETIESQQKWLDYITAETDRMGKLVSDLLYLAKTDSEAINSQFAPFNISHVVTDVLLTMEAIVFEKGITLSQNIEPDLIVNGASDKMKQVVIILLDNAVKYVNENGKIEVALKKSRNHVLFSVKNSGSGIPKECLPRLFDRFYRVDASRVHDGGYGLGLSIARAIIENADGKIYCTSVEGESTTFVFELIRKE</sequence>
<proteinExistence type="predicted"/>
<evidence type="ECO:0000256" key="10">
    <source>
        <dbReference type="SAM" id="Phobius"/>
    </source>
</evidence>
<dbReference type="InterPro" id="IPR003661">
    <property type="entry name" value="HisK_dim/P_dom"/>
</dbReference>
<dbReference type="CDD" id="cd00075">
    <property type="entry name" value="HATPase"/>
    <property type="match status" value="1"/>
</dbReference>
<keyword evidence="9" id="KW-0902">Two-component regulatory system</keyword>
<dbReference type="InterPro" id="IPR050351">
    <property type="entry name" value="BphY/WalK/GraS-like"/>
</dbReference>
<dbReference type="EMBL" id="BAAACX010000007">
    <property type="protein sequence ID" value="GAA0385183.1"/>
    <property type="molecule type" value="Genomic_DNA"/>
</dbReference>
<evidence type="ECO:0000259" key="11">
    <source>
        <dbReference type="PROSITE" id="PS50109"/>
    </source>
</evidence>
<keyword evidence="7 12" id="KW-0418">Kinase</keyword>
<keyword evidence="10" id="KW-1133">Transmembrane helix</keyword>
<dbReference type="PANTHER" id="PTHR45453:SF1">
    <property type="entry name" value="PHOSPHATE REGULON SENSOR PROTEIN PHOR"/>
    <property type="match status" value="1"/>
</dbReference>
<keyword evidence="6" id="KW-0547">Nucleotide-binding</keyword>
<protein>
    <recommendedName>
        <fullName evidence="3">histidine kinase</fullName>
        <ecNumber evidence="3">2.7.13.3</ecNumber>
    </recommendedName>
</protein>
<evidence type="ECO:0000256" key="4">
    <source>
        <dbReference type="ARBA" id="ARBA00022553"/>
    </source>
</evidence>
<keyword evidence="10" id="KW-0812">Transmembrane</keyword>
<name>A0ABP3I0N7_9BACL</name>
<comment type="subcellular location">
    <subcellularLocation>
        <location evidence="2">Membrane</location>
    </subcellularLocation>
</comment>
<dbReference type="CDD" id="cd00082">
    <property type="entry name" value="HisKA"/>
    <property type="match status" value="1"/>
</dbReference>